<dbReference type="EMBL" id="JASCIQ010000017">
    <property type="protein sequence ID" value="MDI3405674.1"/>
    <property type="molecule type" value="Genomic_DNA"/>
</dbReference>
<comment type="caution">
    <text evidence="5">The sequence shown here is derived from an EMBL/GenBank/DDBJ whole genome shotgun (WGS) entry which is preliminary data.</text>
</comment>
<proteinExistence type="predicted"/>
<evidence type="ECO:0000256" key="1">
    <source>
        <dbReference type="ARBA" id="ARBA00022491"/>
    </source>
</evidence>
<gene>
    <name evidence="5" type="ORF">QIS96_17830</name>
</gene>
<evidence type="ECO:0000256" key="2">
    <source>
        <dbReference type="ARBA" id="ARBA00023015"/>
    </source>
</evidence>
<dbReference type="InterPro" id="IPR009057">
    <property type="entry name" value="Homeodomain-like_sf"/>
</dbReference>
<keyword evidence="3" id="KW-0238">DNA-binding</keyword>
<reference evidence="5 6" key="1">
    <citation type="submission" date="2023-05" db="EMBL/GenBank/DDBJ databases">
        <title>Draft genome sequence of Streptomyces sp. B-S-A6 isolated from a cave soil in Thailand.</title>
        <authorList>
            <person name="Chamroensaksri N."/>
            <person name="Muangham S."/>
        </authorList>
    </citation>
    <scope>NUCLEOTIDE SEQUENCE [LARGE SCALE GENOMIC DNA]</scope>
    <source>
        <strain evidence="5 6">B-S-A6</strain>
    </source>
</reference>
<keyword evidence="4" id="KW-0804">Transcription</keyword>
<dbReference type="SUPFAM" id="SSF46689">
    <property type="entry name" value="Homeodomain-like"/>
    <property type="match status" value="1"/>
</dbReference>
<dbReference type="Gene3D" id="1.10.357.10">
    <property type="entry name" value="Tetracycline Repressor, domain 2"/>
    <property type="match status" value="1"/>
</dbReference>
<organism evidence="5 6">
    <name type="scientific">Streptomyces cavernicola</name>
    <dbReference type="NCBI Taxonomy" id="3043613"/>
    <lineage>
        <taxon>Bacteria</taxon>
        <taxon>Bacillati</taxon>
        <taxon>Actinomycetota</taxon>
        <taxon>Actinomycetes</taxon>
        <taxon>Kitasatosporales</taxon>
        <taxon>Streptomycetaceae</taxon>
        <taxon>Streptomyces</taxon>
    </lineage>
</organism>
<evidence type="ECO:0000313" key="6">
    <source>
        <dbReference type="Proteomes" id="UP001223978"/>
    </source>
</evidence>
<keyword evidence="2" id="KW-0805">Transcription regulation</keyword>
<dbReference type="Proteomes" id="UP001223978">
    <property type="component" value="Unassembled WGS sequence"/>
</dbReference>
<evidence type="ECO:0000313" key="5">
    <source>
        <dbReference type="EMBL" id="MDI3405674.1"/>
    </source>
</evidence>
<dbReference type="InterPro" id="IPR036271">
    <property type="entry name" value="Tet_transcr_reg_TetR-rel_C_sf"/>
</dbReference>
<dbReference type="RefSeq" id="WP_282543612.1">
    <property type="nucleotide sequence ID" value="NZ_JASCIQ010000017.1"/>
</dbReference>
<keyword evidence="1" id="KW-0678">Repressor</keyword>
<dbReference type="PANTHER" id="PTHR30055">
    <property type="entry name" value="HTH-TYPE TRANSCRIPTIONAL REGULATOR RUTR"/>
    <property type="match status" value="1"/>
</dbReference>
<evidence type="ECO:0000256" key="4">
    <source>
        <dbReference type="ARBA" id="ARBA00023163"/>
    </source>
</evidence>
<name>A0ABT6SCH7_9ACTN</name>
<protein>
    <submittedName>
        <fullName evidence="5">TetR/AcrR family transcriptional regulator</fullName>
    </submittedName>
</protein>
<sequence>MARPSTKEERRLDILAAARALLLRWDTEVKLPDVAKELGVTPNAIRYYYPDVEELMRDMHIRATERFYTRRVEAAESVDDARERLAITIAAGLPTGPDDTEWRLLWRTLIASGVERGRSEVTSSVYHRQVGLYQSILEVGQALGQFSLSGRAIDVARTLMALEDYLGFRVIAHDPAFDRATALRMVRDYAELATSSELPPTT</sequence>
<keyword evidence="6" id="KW-1185">Reference proteome</keyword>
<accession>A0ABT6SCH7</accession>
<dbReference type="SUPFAM" id="SSF48498">
    <property type="entry name" value="Tetracyclin repressor-like, C-terminal domain"/>
    <property type="match status" value="1"/>
</dbReference>
<dbReference type="InterPro" id="IPR050109">
    <property type="entry name" value="HTH-type_TetR-like_transc_reg"/>
</dbReference>
<evidence type="ECO:0000256" key="3">
    <source>
        <dbReference type="ARBA" id="ARBA00023125"/>
    </source>
</evidence>
<dbReference type="PANTHER" id="PTHR30055:SF175">
    <property type="entry name" value="HTH-TYPE TRANSCRIPTIONAL REPRESSOR KSTR2"/>
    <property type="match status" value="1"/>
</dbReference>